<keyword evidence="1" id="KW-0472">Membrane</keyword>
<keyword evidence="1" id="KW-0812">Transmembrane</keyword>
<feature type="transmembrane region" description="Helical" evidence="1">
    <location>
        <begin position="5"/>
        <end position="25"/>
    </location>
</feature>
<evidence type="ECO:0000256" key="1">
    <source>
        <dbReference type="SAM" id="Phobius"/>
    </source>
</evidence>
<sequence>MYSNFIKFVLSFTGLSPILLSYWIVKTLQNFKNLNVYITIDSWQNIVEGLKNIIINHYFLFLFILIFILCRFLFLQGLKNLSKGSIVLKSIKSVDINFNPILFSYILPWSKFFFKDNEDLIFVIGFSFVYLLYTYIGKNSYHYNLILRLLGYKNYEVQTKKEMSYLLLSKETLINVNQVTEYIQVSDYMIVNVSNKNLNDK</sequence>
<organism evidence="2 3">
    <name type="scientific">Flavobacterium terrigena</name>
    <dbReference type="NCBI Taxonomy" id="402734"/>
    <lineage>
        <taxon>Bacteria</taxon>
        <taxon>Pseudomonadati</taxon>
        <taxon>Bacteroidota</taxon>
        <taxon>Flavobacteriia</taxon>
        <taxon>Flavobacteriales</taxon>
        <taxon>Flavobacteriaceae</taxon>
        <taxon>Flavobacterium</taxon>
    </lineage>
</organism>
<dbReference type="STRING" id="402734.SAMN05660918_1204"/>
<evidence type="ECO:0000313" key="3">
    <source>
        <dbReference type="Proteomes" id="UP000199702"/>
    </source>
</evidence>
<dbReference type="EMBL" id="FNYA01000002">
    <property type="protein sequence ID" value="SEI62852.1"/>
    <property type="molecule type" value="Genomic_DNA"/>
</dbReference>
<reference evidence="3" key="1">
    <citation type="submission" date="2016-10" db="EMBL/GenBank/DDBJ databases">
        <authorList>
            <person name="Varghese N."/>
            <person name="Submissions S."/>
        </authorList>
    </citation>
    <scope>NUCLEOTIDE SEQUENCE [LARGE SCALE GENOMIC DNA]</scope>
    <source>
        <strain evidence="3">DSM 17934</strain>
    </source>
</reference>
<proteinExistence type="predicted"/>
<evidence type="ECO:0000313" key="2">
    <source>
        <dbReference type="EMBL" id="SEI62852.1"/>
    </source>
</evidence>
<feature type="transmembrane region" description="Helical" evidence="1">
    <location>
        <begin position="120"/>
        <end position="136"/>
    </location>
</feature>
<protein>
    <submittedName>
        <fullName evidence="2">Uncharacterized protein</fullName>
    </submittedName>
</protein>
<name>A0A1H6SHD8_9FLAO</name>
<keyword evidence="1" id="KW-1133">Transmembrane helix</keyword>
<dbReference type="AlphaFoldDB" id="A0A1H6SHD8"/>
<feature type="transmembrane region" description="Helical" evidence="1">
    <location>
        <begin position="53"/>
        <end position="75"/>
    </location>
</feature>
<gene>
    <name evidence="2" type="ORF">SAMN05660918_1204</name>
</gene>
<dbReference type="Proteomes" id="UP000199702">
    <property type="component" value="Unassembled WGS sequence"/>
</dbReference>
<accession>A0A1H6SHD8</accession>
<keyword evidence="3" id="KW-1185">Reference proteome</keyword>